<keyword evidence="1" id="KW-0645">Protease</keyword>
<organism evidence="7 8">
    <name type="scientific">Sphingobium yanoikuyae</name>
    <name type="common">Sphingomonas yanoikuyae</name>
    <dbReference type="NCBI Taxonomy" id="13690"/>
    <lineage>
        <taxon>Bacteria</taxon>
        <taxon>Pseudomonadati</taxon>
        <taxon>Pseudomonadota</taxon>
        <taxon>Alphaproteobacteria</taxon>
        <taxon>Sphingomonadales</taxon>
        <taxon>Sphingomonadaceae</taxon>
        <taxon>Sphingobium</taxon>
    </lineage>
</organism>
<dbReference type="Proteomes" id="UP000037029">
    <property type="component" value="Chromosome"/>
</dbReference>
<dbReference type="GO" id="GO:0006508">
    <property type="term" value="P:proteolysis"/>
    <property type="evidence" value="ECO:0007669"/>
    <property type="project" value="UniProtKB-KW"/>
</dbReference>
<accession>A0A2D1R6A3</accession>
<dbReference type="PROSITE" id="PS50943">
    <property type="entry name" value="HTH_CROC1"/>
    <property type="match status" value="1"/>
</dbReference>
<dbReference type="InterPro" id="IPR036286">
    <property type="entry name" value="LexA/Signal_pep-like_sf"/>
</dbReference>
<dbReference type="InterPro" id="IPR039418">
    <property type="entry name" value="LexA-like"/>
</dbReference>
<evidence type="ECO:0000256" key="5">
    <source>
        <dbReference type="ARBA" id="ARBA00023163"/>
    </source>
</evidence>
<keyword evidence="5" id="KW-0804">Transcription</keyword>
<dbReference type="InterPro" id="IPR015927">
    <property type="entry name" value="Peptidase_S24_S26A/B/C"/>
</dbReference>
<reference evidence="7 8" key="1">
    <citation type="submission" date="2017-04" db="EMBL/GenBank/DDBJ databases">
        <title>Characterization, genome and methylation analysis of a phthalic acid esters degrading strain Sphingobium yanoikuyae SHJ.</title>
        <authorList>
            <person name="Feng L."/>
        </authorList>
    </citation>
    <scope>NUCLEOTIDE SEQUENCE [LARGE SCALE GENOMIC DNA]</scope>
    <source>
        <strain evidence="7 8">SHJ</strain>
    </source>
</reference>
<dbReference type="SUPFAM" id="SSF51306">
    <property type="entry name" value="LexA/Signal peptidase"/>
    <property type="match status" value="1"/>
</dbReference>
<evidence type="ECO:0000313" key="7">
    <source>
        <dbReference type="EMBL" id="ATP20374.1"/>
    </source>
</evidence>
<dbReference type="PANTHER" id="PTHR40661">
    <property type="match status" value="1"/>
</dbReference>
<dbReference type="PANTHER" id="PTHR40661:SF3">
    <property type="entry name" value="FELS-1 PROPHAGE TRANSCRIPTIONAL REGULATOR"/>
    <property type="match status" value="1"/>
</dbReference>
<dbReference type="Pfam" id="PF13560">
    <property type="entry name" value="HTH_31"/>
    <property type="match status" value="1"/>
</dbReference>
<keyword evidence="3" id="KW-0805">Transcription regulation</keyword>
<keyword evidence="4" id="KW-0238">DNA-binding</keyword>
<dbReference type="EMBL" id="CP020925">
    <property type="protein sequence ID" value="ATP20374.1"/>
    <property type="molecule type" value="Genomic_DNA"/>
</dbReference>
<evidence type="ECO:0000259" key="6">
    <source>
        <dbReference type="PROSITE" id="PS50943"/>
    </source>
</evidence>
<keyword evidence="2" id="KW-0378">Hydrolase</keyword>
<dbReference type="AlphaFoldDB" id="A0A2D1R6A3"/>
<dbReference type="GO" id="GO:0004252">
    <property type="term" value="F:serine-type endopeptidase activity"/>
    <property type="evidence" value="ECO:0007669"/>
    <property type="project" value="InterPro"/>
</dbReference>
<dbReference type="GO" id="GO:0003677">
    <property type="term" value="F:DNA binding"/>
    <property type="evidence" value="ECO:0007669"/>
    <property type="project" value="UniProtKB-KW"/>
</dbReference>
<proteinExistence type="predicted"/>
<evidence type="ECO:0000256" key="3">
    <source>
        <dbReference type="ARBA" id="ARBA00023015"/>
    </source>
</evidence>
<dbReference type="PROSITE" id="PS00501">
    <property type="entry name" value="SPASE_I_1"/>
    <property type="match status" value="1"/>
</dbReference>
<dbReference type="GO" id="GO:0016020">
    <property type="term" value="C:membrane"/>
    <property type="evidence" value="ECO:0007669"/>
    <property type="project" value="InterPro"/>
</dbReference>
<evidence type="ECO:0000256" key="4">
    <source>
        <dbReference type="ARBA" id="ARBA00023125"/>
    </source>
</evidence>
<dbReference type="InterPro" id="IPR010982">
    <property type="entry name" value="Lambda_DNA-bd_dom_sf"/>
</dbReference>
<protein>
    <recommendedName>
        <fullName evidence="6">HTH cro/C1-type domain-containing protein</fullName>
    </recommendedName>
</protein>
<gene>
    <name evidence="7" type="ORF">BV87_19665</name>
</gene>
<dbReference type="CDD" id="cd06529">
    <property type="entry name" value="S24_LexA-like"/>
    <property type="match status" value="1"/>
</dbReference>
<dbReference type="Pfam" id="PF00717">
    <property type="entry name" value="Peptidase_S24"/>
    <property type="match status" value="1"/>
</dbReference>
<dbReference type="SMART" id="SM00530">
    <property type="entry name" value="HTH_XRE"/>
    <property type="match status" value="1"/>
</dbReference>
<dbReference type="InterPro" id="IPR019756">
    <property type="entry name" value="Pept_S26A_signal_pept_1_Ser-AS"/>
</dbReference>
<dbReference type="SUPFAM" id="SSF47413">
    <property type="entry name" value="lambda repressor-like DNA-binding domains"/>
    <property type="match status" value="1"/>
</dbReference>
<feature type="domain" description="HTH cro/C1-type" evidence="6">
    <location>
        <begin position="54"/>
        <end position="108"/>
    </location>
</feature>
<evidence type="ECO:0000256" key="2">
    <source>
        <dbReference type="ARBA" id="ARBA00022801"/>
    </source>
</evidence>
<dbReference type="Gene3D" id="2.10.109.10">
    <property type="entry name" value="Umud Fragment, subunit A"/>
    <property type="match status" value="1"/>
</dbReference>
<dbReference type="InterPro" id="IPR001387">
    <property type="entry name" value="Cro/C1-type_HTH"/>
</dbReference>
<evidence type="ECO:0000256" key="1">
    <source>
        <dbReference type="ARBA" id="ARBA00022670"/>
    </source>
</evidence>
<dbReference type="Gene3D" id="1.10.260.40">
    <property type="entry name" value="lambda repressor-like DNA-binding domains"/>
    <property type="match status" value="1"/>
</dbReference>
<evidence type="ECO:0000313" key="8">
    <source>
        <dbReference type="Proteomes" id="UP000037029"/>
    </source>
</evidence>
<sequence>MSGPLAPTNPEAACRSSVRHRYGVVDTNLSTPNWSMGALHQIGAKGGMTIANNIAALREQRGWARPELAKRMGTSTQQVERLEKGQRGLTTDWIDKAARALGVPAGDIITPGAANSDDPLPHLLPDRLPTRGASDDDGTVDVIALDLSISMGPGTVVDDFVEQSPVKWDIGLLRVITRSPFHVLREVRGIGDSMEPTLRSADRVLIDTSEQMLSRVHGIYWIDHLGAHGLKRLRAAGQGRVLIMSDNPHVHDYEVAADELRIHGRAIWYGREL</sequence>
<name>A0A2D1R6A3_SPHYA</name>
<dbReference type="CDD" id="cd00093">
    <property type="entry name" value="HTH_XRE"/>
    <property type="match status" value="1"/>
</dbReference>